<feature type="region of interest" description="Disordered" evidence="1">
    <location>
        <begin position="23"/>
        <end position="82"/>
    </location>
</feature>
<feature type="signal peptide" evidence="2">
    <location>
        <begin position="1"/>
        <end position="21"/>
    </location>
</feature>
<comment type="caution">
    <text evidence="3">The sequence shown here is derived from an EMBL/GenBank/DDBJ whole genome shotgun (WGS) entry which is preliminary data.</text>
</comment>
<feature type="chain" id="PRO_5001799106" description="Lipoprotein" evidence="2">
    <location>
        <begin position="22"/>
        <end position="155"/>
    </location>
</feature>
<dbReference type="Proteomes" id="UP000028725">
    <property type="component" value="Unassembled WGS sequence"/>
</dbReference>
<keyword evidence="2" id="KW-0732">Signal</keyword>
<sequence>MRQLSLTWRMAALSGALLWGACSKEPAPAPAAPAAEPAQASKPAAEPAAESEAQAEAPSKEPEAQAEDDSTPPEFTLGQRRDEVMKLFKDCAERRYFEPPGPGKLYVEIYQPKDTEACKQRLGERQFMIRGGLLHQITPGLIPPEPPRSEPPEGS</sequence>
<evidence type="ECO:0000256" key="1">
    <source>
        <dbReference type="SAM" id="MobiDB-lite"/>
    </source>
</evidence>
<accession>A0A085VZ52</accession>
<proteinExistence type="predicted"/>
<gene>
    <name evidence="3" type="ORF">DB31_4628</name>
</gene>
<dbReference type="PROSITE" id="PS51257">
    <property type="entry name" value="PROKAR_LIPOPROTEIN"/>
    <property type="match status" value="1"/>
</dbReference>
<dbReference type="AlphaFoldDB" id="A0A085VZ52"/>
<evidence type="ECO:0000313" key="3">
    <source>
        <dbReference type="EMBL" id="KFE60715.1"/>
    </source>
</evidence>
<evidence type="ECO:0000256" key="2">
    <source>
        <dbReference type="SAM" id="SignalP"/>
    </source>
</evidence>
<keyword evidence="4" id="KW-1185">Reference proteome</keyword>
<dbReference type="STRING" id="394096.DB31_4628"/>
<protein>
    <recommendedName>
        <fullName evidence="5">Lipoprotein</fullName>
    </recommendedName>
</protein>
<feature type="compositionally biased region" description="Low complexity" evidence="1">
    <location>
        <begin position="32"/>
        <end position="57"/>
    </location>
</feature>
<organism evidence="3 4">
    <name type="scientific">Hyalangium minutum</name>
    <dbReference type="NCBI Taxonomy" id="394096"/>
    <lineage>
        <taxon>Bacteria</taxon>
        <taxon>Pseudomonadati</taxon>
        <taxon>Myxococcota</taxon>
        <taxon>Myxococcia</taxon>
        <taxon>Myxococcales</taxon>
        <taxon>Cystobacterineae</taxon>
        <taxon>Archangiaceae</taxon>
        <taxon>Hyalangium</taxon>
    </lineage>
</organism>
<evidence type="ECO:0008006" key="5">
    <source>
        <dbReference type="Google" id="ProtNLM"/>
    </source>
</evidence>
<dbReference type="EMBL" id="JMCB01000028">
    <property type="protein sequence ID" value="KFE60715.1"/>
    <property type="molecule type" value="Genomic_DNA"/>
</dbReference>
<evidence type="ECO:0000313" key="4">
    <source>
        <dbReference type="Proteomes" id="UP000028725"/>
    </source>
</evidence>
<dbReference type="RefSeq" id="WP_044198628.1">
    <property type="nucleotide sequence ID" value="NZ_JMCB01000028.1"/>
</dbReference>
<name>A0A085VZ52_9BACT</name>
<dbReference type="OrthoDB" id="5526437at2"/>
<reference evidence="3 4" key="1">
    <citation type="submission" date="2014-04" db="EMBL/GenBank/DDBJ databases">
        <title>Genome assembly of Hyalangium minutum DSM 14724.</title>
        <authorList>
            <person name="Sharma G."/>
            <person name="Subramanian S."/>
        </authorList>
    </citation>
    <scope>NUCLEOTIDE SEQUENCE [LARGE SCALE GENOMIC DNA]</scope>
    <source>
        <strain evidence="3 4">DSM 14724</strain>
    </source>
</reference>